<keyword evidence="2" id="KW-0479">Metal-binding</keyword>
<evidence type="ECO:0000256" key="1">
    <source>
        <dbReference type="ARBA" id="ARBA00004123"/>
    </source>
</evidence>
<reference evidence="6" key="1">
    <citation type="submission" date="2017-05" db="UniProtKB">
        <authorList>
            <consortium name="EnsemblMetazoa"/>
        </authorList>
    </citation>
    <scope>IDENTIFICATION</scope>
</reference>
<organism evidence="6">
    <name type="scientific">Amphimedon queenslandica</name>
    <name type="common">Sponge</name>
    <dbReference type="NCBI Taxonomy" id="400682"/>
    <lineage>
        <taxon>Eukaryota</taxon>
        <taxon>Metazoa</taxon>
        <taxon>Porifera</taxon>
        <taxon>Demospongiae</taxon>
        <taxon>Heteroscleromorpha</taxon>
        <taxon>Haplosclerida</taxon>
        <taxon>Niphatidae</taxon>
        <taxon>Amphimedon</taxon>
    </lineage>
</organism>
<evidence type="ECO:0000256" key="2">
    <source>
        <dbReference type="ARBA" id="ARBA00022723"/>
    </source>
</evidence>
<accession>A0A1X7U085</accession>
<dbReference type="InParanoid" id="A0A1X7U085"/>
<evidence type="ECO:0000313" key="6">
    <source>
        <dbReference type="EnsemblMetazoa" id="Aqu2.1.20793_001"/>
    </source>
</evidence>
<dbReference type="InterPro" id="IPR052035">
    <property type="entry name" value="ZnF_BED_domain_contain"/>
</dbReference>
<comment type="subcellular location">
    <subcellularLocation>
        <location evidence="1">Nucleus</location>
    </subcellularLocation>
</comment>
<keyword evidence="4" id="KW-0862">Zinc</keyword>
<dbReference type="EnsemblMetazoa" id="Aqu2.1.20793_001">
    <property type="protein sequence ID" value="Aqu2.1.20793_001"/>
    <property type="gene ID" value="Aqu2.1.20793"/>
</dbReference>
<evidence type="ECO:0000256" key="4">
    <source>
        <dbReference type="ARBA" id="ARBA00022833"/>
    </source>
</evidence>
<evidence type="ECO:0000256" key="3">
    <source>
        <dbReference type="ARBA" id="ARBA00022771"/>
    </source>
</evidence>
<dbReference type="GO" id="GO:0005634">
    <property type="term" value="C:nucleus"/>
    <property type="evidence" value="ECO:0007669"/>
    <property type="project" value="UniProtKB-SubCell"/>
</dbReference>
<dbReference type="SUPFAM" id="SSF140996">
    <property type="entry name" value="Hermes dimerisation domain"/>
    <property type="match status" value="1"/>
</dbReference>
<keyword evidence="5" id="KW-0539">Nucleus</keyword>
<evidence type="ECO:0000256" key="5">
    <source>
        <dbReference type="ARBA" id="ARBA00023242"/>
    </source>
</evidence>
<dbReference type="PANTHER" id="PTHR46481:SF10">
    <property type="entry name" value="ZINC FINGER BED DOMAIN-CONTAINING PROTEIN 39"/>
    <property type="match status" value="1"/>
</dbReference>
<proteinExistence type="predicted"/>
<dbReference type="PANTHER" id="PTHR46481">
    <property type="entry name" value="ZINC FINGER BED DOMAIN-CONTAINING PROTEIN 4"/>
    <property type="match status" value="1"/>
</dbReference>
<keyword evidence="3" id="KW-0863">Zinc-finger</keyword>
<dbReference type="GO" id="GO:0008270">
    <property type="term" value="F:zinc ion binding"/>
    <property type="evidence" value="ECO:0007669"/>
    <property type="project" value="UniProtKB-KW"/>
</dbReference>
<protein>
    <submittedName>
        <fullName evidence="6">Uncharacterized protein</fullName>
    </submittedName>
</protein>
<dbReference type="AlphaFoldDB" id="A0A1X7U085"/>
<name>A0A1X7U085_AMPQE</name>
<sequence length="99" mass="11532">MLVADFQPASIVEDEGFVRFLKVVNERYQPPSHRTLMHDHLPERKSWTIESYVLETTHVDEAHTIENLASELMTITDKWNISSKVHCTVTDNLPRSREI</sequence>